<dbReference type="PIRSF" id="PIRSF010372">
    <property type="entry name" value="PaiB"/>
    <property type="match status" value="1"/>
</dbReference>
<dbReference type="InterPro" id="IPR012349">
    <property type="entry name" value="Split_barrel_FMN-bd"/>
</dbReference>
<protein>
    <submittedName>
        <fullName evidence="1">Protease synthase and sporulation protein PAI 2</fullName>
    </submittedName>
</protein>
<organism evidence="1 2">
    <name type="scientific">Shimia thalassica</name>
    <dbReference type="NCBI Taxonomy" id="1715693"/>
    <lineage>
        <taxon>Bacteria</taxon>
        <taxon>Pseudomonadati</taxon>
        <taxon>Pseudomonadota</taxon>
        <taxon>Alphaproteobacteria</taxon>
        <taxon>Rhodobacterales</taxon>
        <taxon>Roseobacteraceae</taxon>
    </lineage>
</organism>
<evidence type="ECO:0000313" key="1">
    <source>
        <dbReference type="EMBL" id="CUK13274.1"/>
    </source>
</evidence>
<dbReference type="GO" id="GO:0006508">
    <property type="term" value="P:proteolysis"/>
    <property type="evidence" value="ECO:0007669"/>
    <property type="project" value="UniProtKB-KW"/>
</dbReference>
<keyword evidence="2" id="KW-1185">Reference proteome</keyword>
<dbReference type="Gene3D" id="2.30.110.10">
    <property type="entry name" value="Electron Transport, Fmn-binding Protein, Chain A"/>
    <property type="match status" value="1"/>
</dbReference>
<proteinExistence type="predicted"/>
<dbReference type="EMBL" id="CYTW01000006">
    <property type="protein sequence ID" value="CUK13274.1"/>
    <property type="molecule type" value="Genomic_DNA"/>
</dbReference>
<dbReference type="InterPro" id="IPR007396">
    <property type="entry name" value="TR_PAI2-type"/>
</dbReference>
<dbReference type="AlphaFoldDB" id="A0A0N7MAL6"/>
<gene>
    <name evidence="1" type="primary">paiB</name>
    <name evidence="1" type="ORF">PH7735_03784</name>
</gene>
<dbReference type="PANTHER" id="PTHR35802">
    <property type="entry name" value="PROTEASE SYNTHASE AND SPORULATION PROTEIN PAI 2"/>
    <property type="match status" value="1"/>
</dbReference>
<dbReference type="Pfam" id="PF04299">
    <property type="entry name" value="FMN_bind_2"/>
    <property type="match status" value="1"/>
</dbReference>
<dbReference type="SUPFAM" id="SSF50475">
    <property type="entry name" value="FMN-binding split barrel"/>
    <property type="match status" value="1"/>
</dbReference>
<dbReference type="Proteomes" id="UP000051870">
    <property type="component" value="Unassembled WGS sequence"/>
</dbReference>
<accession>A0A0N7MAL6</accession>
<name>A0A0N7MAL6_9RHOB</name>
<evidence type="ECO:0000313" key="2">
    <source>
        <dbReference type="Proteomes" id="UP000051870"/>
    </source>
</evidence>
<keyword evidence="1" id="KW-0645">Protease</keyword>
<reference evidence="2" key="1">
    <citation type="submission" date="2015-09" db="EMBL/GenBank/DDBJ databases">
        <authorList>
            <person name="Rodrigo-Torres Lidia"/>
            <person name="Arahal R.David."/>
        </authorList>
    </citation>
    <scope>NUCLEOTIDE SEQUENCE [LARGE SCALE GENOMIC DNA]</scope>
    <source>
        <strain evidence="2">CECT 7735</strain>
    </source>
</reference>
<dbReference type="GO" id="GO:0008233">
    <property type="term" value="F:peptidase activity"/>
    <property type="evidence" value="ECO:0007669"/>
    <property type="project" value="UniProtKB-KW"/>
</dbReference>
<dbReference type="PANTHER" id="PTHR35802:SF1">
    <property type="entry name" value="PROTEASE SYNTHASE AND SPORULATION PROTEIN PAI 2"/>
    <property type="match status" value="1"/>
</dbReference>
<sequence length="210" mass="23637">MHPNPAFRQETQAKNLAFVRDRGFGILSVSTSQAPLCSHIPFLLSETGDQAELHLVRSNPICRIKQDEIPATLVVSGPHSYISPDWYNITDQVPTWNYVAVHLTGTLSPLPETSLPDVLERLSDNFEEQLLPKPVWKQSKLDPDALERMMRMIRPYRFTVQDVQGTWKLAQNKSDEARLAAADQVAQHDIGVETEALAALMQSIQRKVTP</sequence>
<dbReference type="RefSeq" id="WP_058312943.1">
    <property type="nucleotide sequence ID" value="NZ_CYTW01000006.1"/>
</dbReference>
<dbReference type="STRING" id="1715693.PH7735_03784"/>
<keyword evidence="1" id="KW-0378">Hydrolase</keyword>
<dbReference type="GeneID" id="83882756"/>